<dbReference type="InterPro" id="IPR006175">
    <property type="entry name" value="YjgF/YER057c/UK114"/>
</dbReference>
<dbReference type="SUPFAM" id="SSF55298">
    <property type="entry name" value="YjgF-like"/>
    <property type="match status" value="1"/>
</dbReference>
<gene>
    <name evidence="1" type="ORF">ABGN05_06080</name>
</gene>
<name>A0ABV3SEP8_9HYPH</name>
<accession>A0ABV3SEP8</accession>
<comment type="caution">
    <text evidence="1">The sequence shown here is derived from an EMBL/GenBank/DDBJ whole genome shotgun (WGS) entry which is preliminary data.</text>
</comment>
<dbReference type="InterPro" id="IPR035959">
    <property type="entry name" value="RutC-like_sf"/>
</dbReference>
<dbReference type="RefSeq" id="WP_367953067.1">
    <property type="nucleotide sequence ID" value="NZ_JBDPGJ010000001.1"/>
</dbReference>
<evidence type="ECO:0000313" key="2">
    <source>
        <dbReference type="Proteomes" id="UP001556692"/>
    </source>
</evidence>
<evidence type="ECO:0000313" key="1">
    <source>
        <dbReference type="EMBL" id="MEX0405228.1"/>
    </source>
</evidence>
<dbReference type="PANTHER" id="PTHR43857:SF1">
    <property type="entry name" value="YJGH FAMILY PROTEIN"/>
    <property type="match status" value="1"/>
</dbReference>
<dbReference type="PANTHER" id="PTHR43857">
    <property type="entry name" value="BLR7761 PROTEIN"/>
    <property type="match status" value="1"/>
</dbReference>
<keyword evidence="1" id="KW-0378">Hydrolase</keyword>
<dbReference type="EMBL" id="JBDPGJ010000001">
    <property type="protein sequence ID" value="MEX0405228.1"/>
    <property type="molecule type" value="Genomic_DNA"/>
</dbReference>
<dbReference type="CDD" id="cd00448">
    <property type="entry name" value="YjgF_YER057c_UK114_family"/>
    <property type="match status" value="1"/>
</dbReference>
<dbReference type="Pfam" id="PF01042">
    <property type="entry name" value="Ribonuc_L-PSP"/>
    <property type="match status" value="1"/>
</dbReference>
<dbReference type="Gene3D" id="3.30.1330.40">
    <property type="entry name" value="RutC-like"/>
    <property type="match status" value="1"/>
</dbReference>
<dbReference type="EC" id="3.5.-.-" evidence="1"/>
<sequence length="134" mass="14797">MANPSPHRELHPANWKPAKGYANGIAAEGRTVWIGGQIGWNGDQVFETDDFVGQVRQALENIAAVLAEAGAEPRHVVRMTWYITDKREYLARLPELGDAYRAVMGKHFPAMTMVQVAALIEDRAKVEIEATAVV</sequence>
<dbReference type="Proteomes" id="UP001556692">
    <property type="component" value="Unassembled WGS sequence"/>
</dbReference>
<proteinExistence type="predicted"/>
<dbReference type="GO" id="GO:0016787">
    <property type="term" value="F:hydrolase activity"/>
    <property type="evidence" value="ECO:0007669"/>
    <property type="project" value="UniProtKB-KW"/>
</dbReference>
<organism evidence="1 2">
    <name type="scientific">Aquibium pacificus</name>
    <dbReference type="NCBI Taxonomy" id="3153579"/>
    <lineage>
        <taxon>Bacteria</taxon>
        <taxon>Pseudomonadati</taxon>
        <taxon>Pseudomonadota</taxon>
        <taxon>Alphaproteobacteria</taxon>
        <taxon>Hyphomicrobiales</taxon>
        <taxon>Phyllobacteriaceae</taxon>
        <taxon>Aquibium</taxon>
    </lineage>
</organism>
<protein>
    <submittedName>
        <fullName evidence="1">RidA family protein</fullName>
        <ecNumber evidence="1">3.5.-.-</ecNumber>
    </submittedName>
</protein>
<reference evidence="1 2" key="1">
    <citation type="submission" date="2024-05" db="EMBL/GenBank/DDBJ databases">
        <authorList>
            <person name="Jiang F."/>
        </authorList>
    </citation>
    <scope>NUCLEOTIDE SEQUENCE [LARGE SCALE GENOMIC DNA]</scope>
    <source>
        <strain evidence="1 2">LZ166</strain>
    </source>
</reference>
<keyword evidence="2" id="KW-1185">Reference proteome</keyword>